<feature type="signal peptide" evidence="1">
    <location>
        <begin position="1"/>
        <end position="18"/>
    </location>
</feature>
<feature type="chain" id="PRO_5038953078" evidence="1">
    <location>
        <begin position="19"/>
        <end position="81"/>
    </location>
</feature>
<proteinExistence type="predicted"/>
<keyword evidence="3" id="KW-1185">Reference proteome</keyword>
<accession>A0A9D4H2P8</accession>
<dbReference type="AlphaFoldDB" id="A0A9D4H2P8"/>
<dbReference type="EMBL" id="JAIWYP010000005">
    <property type="protein sequence ID" value="KAH3828316.1"/>
    <property type="molecule type" value="Genomic_DNA"/>
</dbReference>
<reference evidence="2" key="1">
    <citation type="journal article" date="2019" name="bioRxiv">
        <title>The Genome of the Zebra Mussel, Dreissena polymorpha: A Resource for Invasive Species Research.</title>
        <authorList>
            <person name="McCartney M.A."/>
            <person name="Auch B."/>
            <person name="Kono T."/>
            <person name="Mallez S."/>
            <person name="Zhang Y."/>
            <person name="Obille A."/>
            <person name="Becker A."/>
            <person name="Abrahante J.E."/>
            <person name="Garbe J."/>
            <person name="Badalamenti J.P."/>
            <person name="Herman A."/>
            <person name="Mangelson H."/>
            <person name="Liachko I."/>
            <person name="Sullivan S."/>
            <person name="Sone E.D."/>
            <person name="Koren S."/>
            <person name="Silverstein K.A.T."/>
            <person name="Beckman K.B."/>
            <person name="Gohl D.M."/>
        </authorList>
    </citation>
    <scope>NUCLEOTIDE SEQUENCE</scope>
    <source>
        <strain evidence="2">Duluth1</strain>
        <tissue evidence="2">Whole animal</tissue>
    </source>
</reference>
<keyword evidence="1" id="KW-0732">Signal</keyword>
<evidence type="ECO:0000313" key="3">
    <source>
        <dbReference type="Proteomes" id="UP000828390"/>
    </source>
</evidence>
<protein>
    <submittedName>
        <fullName evidence="2">Uncharacterized protein</fullName>
    </submittedName>
</protein>
<organism evidence="2 3">
    <name type="scientific">Dreissena polymorpha</name>
    <name type="common">Zebra mussel</name>
    <name type="synonym">Mytilus polymorpha</name>
    <dbReference type="NCBI Taxonomy" id="45954"/>
    <lineage>
        <taxon>Eukaryota</taxon>
        <taxon>Metazoa</taxon>
        <taxon>Spiralia</taxon>
        <taxon>Lophotrochozoa</taxon>
        <taxon>Mollusca</taxon>
        <taxon>Bivalvia</taxon>
        <taxon>Autobranchia</taxon>
        <taxon>Heteroconchia</taxon>
        <taxon>Euheterodonta</taxon>
        <taxon>Imparidentia</taxon>
        <taxon>Neoheterodontei</taxon>
        <taxon>Myida</taxon>
        <taxon>Dreissenoidea</taxon>
        <taxon>Dreissenidae</taxon>
        <taxon>Dreissena</taxon>
    </lineage>
</organism>
<evidence type="ECO:0000256" key="1">
    <source>
        <dbReference type="SAM" id="SignalP"/>
    </source>
</evidence>
<evidence type="ECO:0000313" key="2">
    <source>
        <dbReference type="EMBL" id="KAH3828316.1"/>
    </source>
</evidence>
<sequence>MHVSLCLVFVCLLGIARSASTPCPNGEVLVDCPVNPCARYICLSPADLKCEPNYCGECTRMWYSGTEPATCWIEDVTSIDG</sequence>
<gene>
    <name evidence="2" type="ORF">DPMN_130270</name>
</gene>
<name>A0A9D4H2P8_DREPO</name>
<comment type="caution">
    <text evidence="2">The sequence shown here is derived from an EMBL/GenBank/DDBJ whole genome shotgun (WGS) entry which is preliminary data.</text>
</comment>
<reference evidence="2" key="2">
    <citation type="submission" date="2020-11" db="EMBL/GenBank/DDBJ databases">
        <authorList>
            <person name="McCartney M.A."/>
            <person name="Auch B."/>
            <person name="Kono T."/>
            <person name="Mallez S."/>
            <person name="Becker A."/>
            <person name="Gohl D.M."/>
            <person name="Silverstein K.A.T."/>
            <person name="Koren S."/>
            <person name="Bechman K.B."/>
            <person name="Herman A."/>
            <person name="Abrahante J.E."/>
            <person name="Garbe J."/>
        </authorList>
    </citation>
    <scope>NUCLEOTIDE SEQUENCE</scope>
    <source>
        <strain evidence="2">Duluth1</strain>
        <tissue evidence="2">Whole animal</tissue>
    </source>
</reference>
<dbReference type="Proteomes" id="UP000828390">
    <property type="component" value="Unassembled WGS sequence"/>
</dbReference>